<accession>A0A917AXN6</accession>
<reference evidence="2" key="1">
    <citation type="journal article" date="2014" name="Int. J. Syst. Evol. Microbiol.">
        <title>Complete genome sequence of Corynebacterium casei LMG S-19264T (=DSM 44701T), isolated from a smear-ripened cheese.</title>
        <authorList>
            <consortium name="US DOE Joint Genome Institute (JGI-PGF)"/>
            <person name="Walter F."/>
            <person name="Albersmeier A."/>
            <person name="Kalinowski J."/>
            <person name="Ruckert C."/>
        </authorList>
    </citation>
    <scope>NUCLEOTIDE SEQUENCE</scope>
    <source>
        <strain evidence="2">CGMCC 1.12698</strain>
    </source>
</reference>
<keyword evidence="2" id="KW-0687">Ribonucleoprotein</keyword>
<protein>
    <submittedName>
        <fullName evidence="2">50S ribosomal protein L7 serine acetyltransferase</fullName>
    </submittedName>
</protein>
<dbReference type="Pfam" id="PF13302">
    <property type="entry name" value="Acetyltransf_3"/>
    <property type="match status" value="1"/>
</dbReference>
<evidence type="ECO:0000313" key="2">
    <source>
        <dbReference type="EMBL" id="GGE78697.1"/>
    </source>
</evidence>
<dbReference type="Proteomes" id="UP000605259">
    <property type="component" value="Unassembled WGS sequence"/>
</dbReference>
<dbReference type="InterPro" id="IPR000182">
    <property type="entry name" value="GNAT_dom"/>
</dbReference>
<dbReference type="EMBL" id="BMFK01000003">
    <property type="protein sequence ID" value="GGE78697.1"/>
    <property type="molecule type" value="Genomic_DNA"/>
</dbReference>
<dbReference type="SUPFAM" id="SSF55729">
    <property type="entry name" value="Acyl-CoA N-acyltransferases (Nat)"/>
    <property type="match status" value="1"/>
</dbReference>
<dbReference type="GO" id="GO:0005737">
    <property type="term" value="C:cytoplasm"/>
    <property type="evidence" value="ECO:0007669"/>
    <property type="project" value="TreeGrafter"/>
</dbReference>
<dbReference type="AlphaFoldDB" id="A0A917AXN6"/>
<dbReference type="RefSeq" id="WP_373284251.1">
    <property type="nucleotide sequence ID" value="NZ_BMFK01000003.1"/>
</dbReference>
<proteinExistence type="predicted"/>
<name>A0A917AXN6_9BACI</name>
<reference evidence="2" key="2">
    <citation type="submission" date="2020-09" db="EMBL/GenBank/DDBJ databases">
        <authorList>
            <person name="Sun Q."/>
            <person name="Zhou Y."/>
        </authorList>
    </citation>
    <scope>NUCLEOTIDE SEQUENCE</scope>
    <source>
        <strain evidence="2">CGMCC 1.12698</strain>
    </source>
</reference>
<dbReference type="GO" id="GO:1990189">
    <property type="term" value="F:protein N-terminal-serine acetyltransferase activity"/>
    <property type="evidence" value="ECO:0007669"/>
    <property type="project" value="TreeGrafter"/>
</dbReference>
<evidence type="ECO:0000259" key="1">
    <source>
        <dbReference type="Pfam" id="PF13302"/>
    </source>
</evidence>
<dbReference type="PANTHER" id="PTHR43441:SF12">
    <property type="entry name" value="RIBOSOMAL N-ACETYLTRANSFERASE YDAF-RELATED"/>
    <property type="match status" value="1"/>
</dbReference>
<feature type="domain" description="N-acetyltransferase" evidence="1">
    <location>
        <begin position="11"/>
        <end position="149"/>
    </location>
</feature>
<keyword evidence="2" id="KW-0689">Ribosomal protein</keyword>
<organism evidence="2 3">
    <name type="scientific">Priestia taiwanensis</name>
    <dbReference type="NCBI Taxonomy" id="1347902"/>
    <lineage>
        <taxon>Bacteria</taxon>
        <taxon>Bacillati</taxon>
        <taxon>Bacillota</taxon>
        <taxon>Bacilli</taxon>
        <taxon>Bacillales</taxon>
        <taxon>Bacillaceae</taxon>
        <taxon>Priestia</taxon>
    </lineage>
</organism>
<gene>
    <name evidence="2" type="ORF">GCM10007140_30330</name>
</gene>
<dbReference type="InterPro" id="IPR016181">
    <property type="entry name" value="Acyl_CoA_acyltransferase"/>
</dbReference>
<dbReference type="InterPro" id="IPR051908">
    <property type="entry name" value="Ribosomal_N-acetyltransferase"/>
</dbReference>
<dbReference type="GO" id="GO:0005840">
    <property type="term" value="C:ribosome"/>
    <property type="evidence" value="ECO:0007669"/>
    <property type="project" value="UniProtKB-KW"/>
</dbReference>
<sequence length="185" mass="21720">MFVHRIGTDIVMKKVELRHAEELFRLMDRSRSRLRQWLPFLDITKSIEDTRNFLKYSMDQNAANNGCQVGIWYKGEFAGIIGQHTINWSNRSTSIGYWLGDGFEGKGIMTKACYAMLEYSFLDLELERVEIRVATGNLKSKVIPERLAFVQEGCIRHAEWLYDHYVDHFVYGLLRDEFLHMTKKS</sequence>
<evidence type="ECO:0000313" key="3">
    <source>
        <dbReference type="Proteomes" id="UP000605259"/>
    </source>
</evidence>
<dbReference type="GO" id="GO:0008999">
    <property type="term" value="F:protein-N-terminal-alanine acetyltransferase activity"/>
    <property type="evidence" value="ECO:0007669"/>
    <property type="project" value="TreeGrafter"/>
</dbReference>
<dbReference type="PANTHER" id="PTHR43441">
    <property type="entry name" value="RIBOSOMAL-PROTEIN-SERINE ACETYLTRANSFERASE"/>
    <property type="match status" value="1"/>
</dbReference>
<dbReference type="Gene3D" id="3.40.630.30">
    <property type="match status" value="1"/>
</dbReference>
<keyword evidence="3" id="KW-1185">Reference proteome</keyword>
<comment type="caution">
    <text evidence="2">The sequence shown here is derived from an EMBL/GenBank/DDBJ whole genome shotgun (WGS) entry which is preliminary data.</text>
</comment>